<evidence type="ECO:0000313" key="7">
    <source>
        <dbReference type="Proteomes" id="UP000053319"/>
    </source>
</evidence>
<evidence type="ECO:0000256" key="1">
    <source>
        <dbReference type="ARBA" id="ARBA00022450"/>
    </source>
</evidence>
<accession>R7T0C9</accession>
<dbReference type="Pfam" id="PF00550">
    <property type="entry name" value="PP-binding"/>
    <property type="match status" value="1"/>
</dbReference>
<dbReference type="InterPro" id="IPR051414">
    <property type="entry name" value="Adenylate-forming_Reductase"/>
</dbReference>
<dbReference type="InterPro" id="IPR036291">
    <property type="entry name" value="NAD(P)-bd_dom_sf"/>
</dbReference>
<dbReference type="OrthoDB" id="429813at2759"/>
<dbReference type="Gene3D" id="3.40.50.12780">
    <property type="entry name" value="N-terminal domain of ligase-like"/>
    <property type="match status" value="1"/>
</dbReference>
<dbReference type="RefSeq" id="XP_007365890.1">
    <property type="nucleotide sequence ID" value="XM_007365828.1"/>
</dbReference>
<dbReference type="Proteomes" id="UP000053319">
    <property type="component" value="Unassembled WGS sequence"/>
</dbReference>
<keyword evidence="1" id="KW-0596">Phosphopantetheine</keyword>
<dbReference type="Pfam" id="PF23562">
    <property type="entry name" value="AMP-binding_C_3"/>
    <property type="match status" value="1"/>
</dbReference>
<dbReference type="SUPFAM" id="SSF56801">
    <property type="entry name" value="Acetyl-CoA synthetase-like"/>
    <property type="match status" value="1"/>
</dbReference>
<organism evidence="6 7">
    <name type="scientific">Dichomitus squalens (strain LYAD-421)</name>
    <name type="common">Western red white-rot fungus</name>
    <dbReference type="NCBI Taxonomy" id="732165"/>
    <lineage>
        <taxon>Eukaryota</taxon>
        <taxon>Fungi</taxon>
        <taxon>Dikarya</taxon>
        <taxon>Basidiomycota</taxon>
        <taxon>Agaricomycotina</taxon>
        <taxon>Agaricomycetes</taxon>
        <taxon>Polyporales</taxon>
        <taxon>Polyporaceae</taxon>
        <taxon>Dichomitus</taxon>
    </lineage>
</organism>
<dbReference type="OMA" id="WVTENIC"/>
<dbReference type="InterPro" id="IPR013120">
    <property type="entry name" value="FAR_NAD-bd"/>
</dbReference>
<dbReference type="SUPFAM" id="SSF51735">
    <property type="entry name" value="NAD(P)-binding Rossmann-fold domains"/>
    <property type="match status" value="1"/>
</dbReference>
<dbReference type="Pfam" id="PF07993">
    <property type="entry name" value="NAD_binding_4"/>
    <property type="match status" value="1"/>
</dbReference>
<evidence type="ECO:0000256" key="2">
    <source>
        <dbReference type="ARBA" id="ARBA00022553"/>
    </source>
</evidence>
<feature type="domain" description="AMP-dependent synthetase/ligase" evidence="3">
    <location>
        <begin position="41"/>
        <end position="361"/>
    </location>
</feature>
<proteinExistence type="predicted"/>
<dbReference type="GeneID" id="18842977"/>
<dbReference type="InterPro" id="IPR036736">
    <property type="entry name" value="ACP-like_sf"/>
</dbReference>
<keyword evidence="2" id="KW-0597">Phosphoprotein</keyword>
<evidence type="ECO:0000313" key="6">
    <source>
        <dbReference type="EMBL" id="EJF61445.1"/>
    </source>
</evidence>
<dbReference type="InterPro" id="IPR009081">
    <property type="entry name" value="PP-bd_ACP"/>
</dbReference>
<dbReference type="PANTHER" id="PTHR43439">
    <property type="entry name" value="PHENYLACETATE-COENZYME A LIGASE"/>
    <property type="match status" value="1"/>
</dbReference>
<dbReference type="Gene3D" id="3.40.50.720">
    <property type="entry name" value="NAD(P)-binding Rossmann-like Domain"/>
    <property type="match status" value="1"/>
</dbReference>
<protein>
    <submittedName>
        <fullName evidence="6">Acetyl-CoA synthetase-like protein</fullName>
    </submittedName>
</protein>
<evidence type="ECO:0000259" key="3">
    <source>
        <dbReference type="Pfam" id="PF00501"/>
    </source>
</evidence>
<dbReference type="HOGENOM" id="CLU_002220_1_0_1"/>
<gene>
    <name evidence="6" type="ORF">DICSQDRAFT_60604</name>
</gene>
<dbReference type="InterPro" id="IPR042099">
    <property type="entry name" value="ANL_N_sf"/>
</dbReference>
<sequence length="1082" mass="119757">MSPALSDIPVVTSQQGLNSTTWTRPPLFSSLTIPELYAFHAEKSPNHPVIVFDDEHGNVQTLYHRDVFRGIRKAAKIVSERLPQTMLDNDGHTTIGILAVTDSPTYLTIQVGIMYLGHTPFPISARNSSVAVAHLIRITSLRQLFVSRDAVMQRIAHEAKEQLAHDGYEVELLPLPEFTDLYNDANEPGIPMGRIVPDKPALILHSSGSTSFPKPITILHRTFSQWGYTPYFSNTDMCGLRVSFHGLPLFHVMGTFSIAWIVGTGVTAAFFRPSSPPIASTPETLLNAAVASKVDGLVCVPTFLETWGRDPANVPVLQQLRFILFAGAPLSKEIGGLLHNSGVRLATGFGATEVGALTRDIFPSDLALRGEWEYFALTHVVEQARIYQEGQPGVFELVILESETMCPNVLNTEVDGRRGYATNDLMMEHPEHKEYMKVVGRKDDQIILSTGEKTNPVPMEAILLRDSNIAAAIIFGRARTQNGVIIQPKEPFDPSDEVKLEAFRNQIWPTVERVNEFAPSHSRLFKELITVTKPNKPFQYTAKGTPRRHVSLDEYAEEIEELYKKLEESSQVDIPVPPSWSAETVRTYVRGVVKKVMKVPNIEDDDDLFQQGGDSLQATWIRNTVLHAIRTTTKLSVHDIPLNFVYNNPSITQLAFFLLRILSGTAVGKEEERASRLTQMESMLSKYSSTFPKPSWRGTSSSNVSHNGHGLSQETILITGTTGRLGSQLLTQILAEPEVVHVYALNRGVPGDSATLEKRHREVFRAWNLDEHVLDGGRVTFLSGDLSKPGFNLDQRTFEQLRASVTAIIQNGWRVDFNVSLPSFEPLLAGARNVVDFALSSAVAGGPRLLFVSSISALFGYSSTTPAPESLEYGPEYALGTGYGESKWITEQMLWRATRETGLRTTSVRVGQLSGDSQVGGWNIKEWIPSIVRASKRLGLAPERDDTVSWVPIDIASAALLEMLYSDEPILHLTSPKPASWNDVFQPIAKKIAVPLVSTAEWLEKLKESARAANEVQLQTDTHESAHTLIDFFEASLSNKEVLFATHKASAASRTLARLGPLGEADALRWVAYWESVGFLNV</sequence>
<dbReference type="SUPFAM" id="SSF47336">
    <property type="entry name" value="ACP-like"/>
    <property type="match status" value="1"/>
</dbReference>
<dbReference type="AlphaFoldDB" id="R7T0C9"/>
<dbReference type="InterPro" id="IPR000873">
    <property type="entry name" value="AMP-dep_synth/lig_dom"/>
</dbReference>
<evidence type="ECO:0000259" key="5">
    <source>
        <dbReference type="Pfam" id="PF07993"/>
    </source>
</evidence>
<dbReference type="Gene3D" id="1.10.1200.10">
    <property type="entry name" value="ACP-like"/>
    <property type="match status" value="1"/>
</dbReference>
<dbReference type="KEGG" id="dsq:DICSQDRAFT_60604"/>
<dbReference type="Pfam" id="PF00501">
    <property type="entry name" value="AMP-binding"/>
    <property type="match status" value="1"/>
</dbReference>
<evidence type="ECO:0000259" key="4">
    <source>
        <dbReference type="Pfam" id="PF00550"/>
    </source>
</evidence>
<dbReference type="InterPro" id="IPR020845">
    <property type="entry name" value="AMP-binding_CS"/>
</dbReference>
<dbReference type="EMBL" id="JH719410">
    <property type="protein sequence ID" value="EJF61445.1"/>
    <property type="molecule type" value="Genomic_DNA"/>
</dbReference>
<feature type="domain" description="Carrier" evidence="4">
    <location>
        <begin position="588"/>
        <end position="655"/>
    </location>
</feature>
<dbReference type="PANTHER" id="PTHR43439:SF2">
    <property type="entry name" value="ENZYME, PUTATIVE (JCVI)-RELATED"/>
    <property type="match status" value="1"/>
</dbReference>
<name>R7T0C9_DICSQ</name>
<reference evidence="6 7" key="1">
    <citation type="journal article" date="2012" name="Science">
        <title>The Paleozoic origin of enzymatic lignin decomposition reconstructed from 31 fungal genomes.</title>
        <authorList>
            <person name="Floudas D."/>
            <person name="Binder M."/>
            <person name="Riley R."/>
            <person name="Barry K."/>
            <person name="Blanchette R.A."/>
            <person name="Henrissat B."/>
            <person name="Martinez A.T."/>
            <person name="Otillar R."/>
            <person name="Spatafora J.W."/>
            <person name="Yadav J.S."/>
            <person name="Aerts A."/>
            <person name="Benoit I."/>
            <person name="Boyd A."/>
            <person name="Carlson A."/>
            <person name="Copeland A."/>
            <person name="Coutinho P.M."/>
            <person name="de Vries R.P."/>
            <person name="Ferreira P."/>
            <person name="Findley K."/>
            <person name="Foster B."/>
            <person name="Gaskell J."/>
            <person name="Glotzer D."/>
            <person name="Gorecki P."/>
            <person name="Heitman J."/>
            <person name="Hesse C."/>
            <person name="Hori C."/>
            <person name="Igarashi K."/>
            <person name="Jurgens J.A."/>
            <person name="Kallen N."/>
            <person name="Kersten P."/>
            <person name="Kohler A."/>
            <person name="Kuees U."/>
            <person name="Kumar T.K.A."/>
            <person name="Kuo A."/>
            <person name="LaButti K."/>
            <person name="Larrondo L.F."/>
            <person name="Lindquist E."/>
            <person name="Ling A."/>
            <person name="Lombard V."/>
            <person name="Lucas S."/>
            <person name="Lundell T."/>
            <person name="Martin R."/>
            <person name="McLaughlin D.J."/>
            <person name="Morgenstern I."/>
            <person name="Morin E."/>
            <person name="Murat C."/>
            <person name="Nagy L.G."/>
            <person name="Nolan M."/>
            <person name="Ohm R.A."/>
            <person name="Patyshakuliyeva A."/>
            <person name="Rokas A."/>
            <person name="Ruiz-Duenas F.J."/>
            <person name="Sabat G."/>
            <person name="Salamov A."/>
            <person name="Samejima M."/>
            <person name="Schmutz J."/>
            <person name="Slot J.C."/>
            <person name="St John F."/>
            <person name="Stenlid J."/>
            <person name="Sun H."/>
            <person name="Sun S."/>
            <person name="Syed K."/>
            <person name="Tsang A."/>
            <person name="Wiebenga A."/>
            <person name="Young D."/>
            <person name="Pisabarro A."/>
            <person name="Eastwood D.C."/>
            <person name="Martin F."/>
            <person name="Cullen D."/>
            <person name="Grigoriev I.V."/>
            <person name="Hibbett D.S."/>
        </authorList>
    </citation>
    <scope>NUCLEOTIDE SEQUENCE [LARGE SCALE GENOMIC DNA]</scope>
    <source>
        <strain evidence="6 7">LYAD-421 SS1</strain>
    </source>
</reference>
<feature type="domain" description="Thioester reductase (TE)" evidence="5">
    <location>
        <begin position="718"/>
        <end position="959"/>
    </location>
</feature>
<dbReference type="PROSITE" id="PS00455">
    <property type="entry name" value="AMP_BINDING"/>
    <property type="match status" value="1"/>
</dbReference>